<dbReference type="Gene3D" id="3.40.50.1820">
    <property type="entry name" value="alpha/beta hydrolase"/>
    <property type="match status" value="1"/>
</dbReference>
<dbReference type="Pfam" id="PF01764">
    <property type="entry name" value="Lipase_3"/>
    <property type="match status" value="1"/>
</dbReference>
<dbReference type="Proteomes" id="UP000678276">
    <property type="component" value="Unassembled WGS sequence"/>
</dbReference>
<comment type="caution">
    <text evidence="2">The sequence shown here is derived from an EMBL/GenBank/DDBJ whole genome shotgun (WGS) entry which is preliminary data.</text>
</comment>
<name>A0ABS4BL11_9HYPH</name>
<dbReference type="SUPFAM" id="SSF53474">
    <property type="entry name" value="alpha/beta-Hydrolases"/>
    <property type="match status" value="1"/>
</dbReference>
<feature type="domain" description="Fungal lipase-type" evidence="1">
    <location>
        <begin position="69"/>
        <end position="211"/>
    </location>
</feature>
<protein>
    <submittedName>
        <fullName evidence="2">Lipase</fullName>
    </submittedName>
</protein>
<proteinExistence type="predicted"/>
<evidence type="ECO:0000259" key="1">
    <source>
        <dbReference type="Pfam" id="PF01764"/>
    </source>
</evidence>
<organism evidence="2 3">
    <name type="scientific">Jiella mangrovi</name>
    <dbReference type="NCBI Taxonomy" id="2821407"/>
    <lineage>
        <taxon>Bacteria</taxon>
        <taxon>Pseudomonadati</taxon>
        <taxon>Pseudomonadota</taxon>
        <taxon>Alphaproteobacteria</taxon>
        <taxon>Hyphomicrobiales</taxon>
        <taxon>Aurantimonadaceae</taxon>
        <taxon>Jiella</taxon>
    </lineage>
</organism>
<dbReference type="InterPro" id="IPR002921">
    <property type="entry name" value="Fungal_lipase-type"/>
</dbReference>
<dbReference type="EMBL" id="JAGJCF010000016">
    <property type="protein sequence ID" value="MBP0617430.1"/>
    <property type="molecule type" value="Genomic_DNA"/>
</dbReference>
<dbReference type="RefSeq" id="WP_209596211.1">
    <property type="nucleotide sequence ID" value="NZ_JAGJCF010000016.1"/>
</dbReference>
<reference evidence="2 3" key="1">
    <citation type="submission" date="2021-04" db="EMBL/GenBank/DDBJ databases">
        <title>Whole genome sequence of Jiella sp. KSK16Y-1.</title>
        <authorList>
            <person name="Tuo L."/>
        </authorList>
    </citation>
    <scope>NUCLEOTIDE SEQUENCE [LARGE SCALE GENOMIC DNA]</scope>
    <source>
        <strain evidence="2 3">KSK16Y-1</strain>
    </source>
</reference>
<dbReference type="InterPro" id="IPR029058">
    <property type="entry name" value="AB_hydrolase_fold"/>
</dbReference>
<accession>A0ABS4BL11</accession>
<keyword evidence="3" id="KW-1185">Reference proteome</keyword>
<evidence type="ECO:0000313" key="2">
    <source>
        <dbReference type="EMBL" id="MBP0617430.1"/>
    </source>
</evidence>
<sequence length="332" mass="34049">MTSAAAAVDDAQLMTLAGIAYGDPARIAGYLAEATVLDGAWSLGWLPVPPDPPVNFAFAARNMEADVAVVAIRGTYPNPLSPAYWSDASQDSPFGPMSPWPGSGDAKIGGGTAAGLKGLLELTDGSGAALQSFVGSLPPSTTLVVTGHSLGGTLAPVLALILAETFQDRPVAATSYAGMTPGNAAFAALFGPGSRLDGKVRRVYNTLDTVAYGWDAVLQTRGFYDPAPKGGAVVDAFLLATAARLDAGGYDYGAVGTPVPLEGTLRPEQPDCTLIAYMLENLHQHLPDTYLALLGAPPLPFSILFGTIVADKPATELARAETGLPVAYASTA</sequence>
<gene>
    <name evidence="2" type="ORF">J6595_17725</name>
</gene>
<evidence type="ECO:0000313" key="3">
    <source>
        <dbReference type="Proteomes" id="UP000678276"/>
    </source>
</evidence>